<keyword evidence="2" id="KW-0732">Signal</keyword>
<accession>A0A255G611</accession>
<feature type="region of interest" description="Disordered" evidence="1">
    <location>
        <begin position="20"/>
        <end position="73"/>
    </location>
</feature>
<evidence type="ECO:0000313" key="4">
    <source>
        <dbReference type="Proteomes" id="UP000215896"/>
    </source>
</evidence>
<proteinExistence type="predicted"/>
<dbReference type="EMBL" id="NMVO01000017">
    <property type="protein sequence ID" value="OYO09653.1"/>
    <property type="molecule type" value="Genomic_DNA"/>
</dbReference>
<feature type="compositionally biased region" description="Low complexity" evidence="1">
    <location>
        <begin position="20"/>
        <end position="34"/>
    </location>
</feature>
<evidence type="ECO:0000313" key="3">
    <source>
        <dbReference type="EMBL" id="OYO09653.1"/>
    </source>
</evidence>
<sequence length="235" mass="23898">MRIPALLIVPCLLAVAACSSGPGAGGQPSQPIAPTDAGGISQAPTAPGTPGAVQTPVSGNASPAPTTRPPAGAVTAAALPTGADLGGWSEGRTDTGGGTEQLSVCQQNRWESTGATGIVRRSYSRGADSAAAVAMSFDTPELADQAYQSTQRWFADCTATLQARGGQARQQNQARPVPVPGGKAELTEWGWAGNEHEAQALIQIGNRVEVLAMRAPQPFDPLERAVPTAAEKLPG</sequence>
<feature type="signal peptide" evidence="2">
    <location>
        <begin position="1"/>
        <end position="16"/>
    </location>
</feature>
<feature type="chain" id="PRO_5039038264" description="PknH-like extracellular domain-containing protein" evidence="2">
    <location>
        <begin position="17"/>
        <end position="235"/>
    </location>
</feature>
<name>A0A255G611_9ACTN</name>
<protein>
    <recommendedName>
        <fullName evidence="5">PknH-like extracellular domain-containing protein</fullName>
    </recommendedName>
</protein>
<reference evidence="3 4" key="1">
    <citation type="submission" date="2017-07" db="EMBL/GenBank/DDBJ databases">
        <title>Draft whole genome sequences of clinical Proprionibacteriaceae strains.</title>
        <authorList>
            <person name="Bernier A.-M."/>
            <person name="Bernard K."/>
            <person name="Domingo M.-C."/>
        </authorList>
    </citation>
    <scope>NUCLEOTIDE SEQUENCE [LARGE SCALE GENOMIC DNA]</scope>
    <source>
        <strain evidence="3 4">NML 030167</strain>
    </source>
</reference>
<dbReference type="PROSITE" id="PS51257">
    <property type="entry name" value="PROKAR_LIPOPROTEIN"/>
    <property type="match status" value="1"/>
</dbReference>
<comment type="caution">
    <text evidence="3">The sequence shown here is derived from an EMBL/GenBank/DDBJ whole genome shotgun (WGS) entry which is preliminary data.</text>
</comment>
<evidence type="ECO:0008006" key="5">
    <source>
        <dbReference type="Google" id="ProtNLM"/>
    </source>
</evidence>
<feature type="compositionally biased region" description="Polar residues" evidence="1">
    <location>
        <begin position="55"/>
        <end position="65"/>
    </location>
</feature>
<keyword evidence="4" id="KW-1185">Reference proteome</keyword>
<evidence type="ECO:0000256" key="1">
    <source>
        <dbReference type="SAM" id="MobiDB-lite"/>
    </source>
</evidence>
<dbReference type="OrthoDB" id="3765654at2"/>
<evidence type="ECO:0000256" key="2">
    <source>
        <dbReference type="SAM" id="SignalP"/>
    </source>
</evidence>
<gene>
    <name evidence="3" type="ORF">CGZ94_18550</name>
</gene>
<dbReference type="RefSeq" id="WP_094359117.1">
    <property type="nucleotide sequence ID" value="NZ_NMVK01000019.1"/>
</dbReference>
<dbReference type="AlphaFoldDB" id="A0A255G611"/>
<organism evidence="3 4">
    <name type="scientific">Enemella evansiae</name>
    <dbReference type="NCBI Taxonomy" id="2016499"/>
    <lineage>
        <taxon>Bacteria</taxon>
        <taxon>Bacillati</taxon>
        <taxon>Actinomycetota</taxon>
        <taxon>Actinomycetes</taxon>
        <taxon>Propionibacteriales</taxon>
        <taxon>Propionibacteriaceae</taxon>
        <taxon>Enemella</taxon>
    </lineage>
</organism>
<dbReference type="Proteomes" id="UP000215896">
    <property type="component" value="Unassembled WGS sequence"/>
</dbReference>